<reference evidence="1 2" key="1">
    <citation type="submission" date="2019-04" db="EMBL/GenBank/DDBJ databases">
        <title>Lysinibacillus genome sequencing.</title>
        <authorList>
            <person name="Dunlap C."/>
        </authorList>
    </citation>
    <scope>NUCLEOTIDE SEQUENCE [LARGE SCALE GENOMIC DNA]</scope>
    <source>
        <strain evidence="1 2">KCTC 33042</strain>
    </source>
</reference>
<dbReference type="EMBL" id="SZPT01000001">
    <property type="protein sequence ID" value="TKI50562.1"/>
    <property type="molecule type" value="Genomic_DNA"/>
</dbReference>
<gene>
    <name evidence="1" type="ORF">FC748_04940</name>
</gene>
<organism evidence="1 2">
    <name type="scientific">Lysinibacillus tabacifolii</name>
    <dbReference type="NCBI Taxonomy" id="1173107"/>
    <lineage>
        <taxon>Bacteria</taxon>
        <taxon>Bacillati</taxon>
        <taxon>Bacillota</taxon>
        <taxon>Bacilli</taxon>
        <taxon>Bacillales</taxon>
        <taxon>Bacillaceae</taxon>
        <taxon>Lysinibacillus</taxon>
    </lineage>
</organism>
<dbReference type="InterPro" id="IPR027417">
    <property type="entry name" value="P-loop_NTPase"/>
</dbReference>
<dbReference type="SUPFAM" id="SSF52540">
    <property type="entry name" value="P-loop containing nucleoside triphosphate hydrolases"/>
    <property type="match status" value="1"/>
</dbReference>
<accession>A0ABY2T426</accession>
<dbReference type="Pfam" id="PF13207">
    <property type="entry name" value="AAA_17"/>
    <property type="match status" value="1"/>
</dbReference>
<dbReference type="RefSeq" id="WP_108030162.1">
    <property type="nucleotide sequence ID" value="NZ_PYUE01000003.1"/>
</dbReference>
<protein>
    <submittedName>
        <fullName evidence="1">AAA family ATPase</fullName>
    </submittedName>
</protein>
<dbReference type="Gene3D" id="3.40.50.300">
    <property type="entry name" value="P-loop containing nucleotide triphosphate hydrolases"/>
    <property type="match status" value="1"/>
</dbReference>
<comment type="caution">
    <text evidence="1">The sequence shown here is derived from an EMBL/GenBank/DDBJ whole genome shotgun (WGS) entry which is preliminary data.</text>
</comment>
<proteinExistence type="predicted"/>
<evidence type="ECO:0000313" key="2">
    <source>
        <dbReference type="Proteomes" id="UP000308330"/>
    </source>
</evidence>
<name>A0ABY2T426_9BACI</name>
<keyword evidence="2" id="KW-1185">Reference proteome</keyword>
<dbReference type="Proteomes" id="UP000308330">
    <property type="component" value="Unassembled WGS sequence"/>
</dbReference>
<evidence type="ECO:0000313" key="1">
    <source>
        <dbReference type="EMBL" id="TKI50562.1"/>
    </source>
</evidence>
<sequence length="180" mass="20681">MISIKQCIFVSGVHGVGKSYFSNRLKDSINLPHYSASHLIKTFDKKLFFVDKKVSDVNSNQEVLVNSIKQNVREKLFILDGHFTLLKDNETIEKIPLTTFKNLNITKVFLLLEHPNVIYNRISTRDGKELLSTEKISELQKCEKEHAILVCNTLQIPLIILENSIAAETYIKRRDPNEPN</sequence>